<proteinExistence type="predicted"/>
<organism evidence="1 2">
    <name type="scientific">Armillaria ostoyae</name>
    <name type="common">Armillaria root rot fungus</name>
    <dbReference type="NCBI Taxonomy" id="47428"/>
    <lineage>
        <taxon>Eukaryota</taxon>
        <taxon>Fungi</taxon>
        <taxon>Dikarya</taxon>
        <taxon>Basidiomycota</taxon>
        <taxon>Agaricomycotina</taxon>
        <taxon>Agaricomycetes</taxon>
        <taxon>Agaricomycetidae</taxon>
        <taxon>Agaricales</taxon>
        <taxon>Marasmiineae</taxon>
        <taxon>Physalacriaceae</taxon>
        <taxon>Armillaria</taxon>
    </lineage>
</organism>
<gene>
    <name evidence="1" type="ORF">ARMOST_07455</name>
</gene>
<dbReference type="AlphaFoldDB" id="A0A284R5U8"/>
<reference evidence="2" key="1">
    <citation type="journal article" date="2017" name="Nat. Ecol. Evol.">
        <title>Genome expansion and lineage-specific genetic innovations in the forest pathogenic fungi Armillaria.</title>
        <authorList>
            <person name="Sipos G."/>
            <person name="Prasanna A.N."/>
            <person name="Walter M.C."/>
            <person name="O'Connor E."/>
            <person name="Balint B."/>
            <person name="Krizsan K."/>
            <person name="Kiss B."/>
            <person name="Hess J."/>
            <person name="Varga T."/>
            <person name="Slot J."/>
            <person name="Riley R."/>
            <person name="Boka B."/>
            <person name="Rigling D."/>
            <person name="Barry K."/>
            <person name="Lee J."/>
            <person name="Mihaltcheva S."/>
            <person name="LaButti K."/>
            <person name="Lipzen A."/>
            <person name="Waldron R."/>
            <person name="Moloney N.M."/>
            <person name="Sperisen C."/>
            <person name="Kredics L."/>
            <person name="Vagvoelgyi C."/>
            <person name="Patrignani A."/>
            <person name="Fitzpatrick D."/>
            <person name="Nagy I."/>
            <person name="Doyle S."/>
            <person name="Anderson J.B."/>
            <person name="Grigoriev I.V."/>
            <person name="Gueldener U."/>
            <person name="Muensterkoetter M."/>
            <person name="Nagy L.G."/>
        </authorList>
    </citation>
    <scope>NUCLEOTIDE SEQUENCE [LARGE SCALE GENOMIC DNA]</scope>
    <source>
        <strain evidence="2">C18/9</strain>
    </source>
</reference>
<evidence type="ECO:0000313" key="1">
    <source>
        <dbReference type="EMBL" id="SJL04096.1"/>
    </source>
</evidence>
<name>A0A284R5U8_ARMOS</name>
<keyword evidence="2" id="KW-1185">Reference proteome</keyword>
<protein>
    <submittedName>
        <fullName evidence="1">Uncharacterized protein</fullName>
    </submittedName>
</protein>
<sequence length="111" mass="12910">MPAHYAPCVMRRLSVVSEDDVYSEELLYPAFEIRQPCFATEEYEECWKPVAVGIKERGVLQDDGWVVYQRQSGQNFVFNNVSSKHSVEEYDRWTACLVGTTSMRPKYFGKK</sequence>
<dbReference type="OrthoDB" id="10527809at2759"/>
<evidence type="ECO:0000313" key="2">
    <source>
        <dbReference type="Proteomes" id="UP000219338"/>
    </source>
</evidence>
<accession>A0A284R5U8</accession>
<dbReference type="Proteomes" id="UP000219338">
    <property type="component" value="Unassembled WGS sequence"/>
</dbReference>
<dbReference type="EMBL" id="FUEG01000004">
    <property type="protein sequence ID" value="SJL04096.1"/>
    <property type="molecule type" value="Genomic_DNA"/>
</dbReference>